<evidence type="ECO:0000313" key="3">
    <source>
        <dbReference type="EMBL" id="TWT20476.1"/>
    </source>
</evidence>
<evidence type="ECO:0000313" key="4">
    <source>
        <dbReference type="Proteomes" id="UP000315949"/>
    </source>
</evidence>
<dbReference type="InterPro" id="IPR026026">
    <property type="entry name" value="HIT_Hint"/>
</dbReference>
<sequence>MTRHAHDPGPWSLHPQLATDSHPLATLELSELRLMDDANYPWLVLVPRVAGARELIDLEPAQRRQLTDEIDLACRALRDAVRPFKLNVAALGNLVPQLHVHVIARFEDDPAWPAPVWGRVTARPYTPEALVDRVRALDAALRGQA</sequence>
<proteinExistence type="predicted"/>
<dbReference type="InterPro" id="IPR011146">
    <property type="entry name" value="HIT-like"/>
</dbReference>
<dbReference type="Proteomes" id="UP000315949">
    <property type="component" value="Unassembled WGS sequence"/>
</dbReference>
<reference evidence="3 4" key="1">
    <citation type="submission" date="2019-07" db="EMBL/GenBank/DDBJ databases">
        <title>Luteimonas sp. YD-1 nov., isolated from acidic soil.</title>
        <authorList>
            <person name="Zhou J."/>
        </authorList>
    </citation>
    <scope>NUCLEOTIDE SEQUENCE [LARGE SCALE GENOMIC DNA]</scope>
    <source>
        <strain evidence="3 4">YD-1</strain>
    </source>
</reference>
<dbReference type="AlphaFoldDB" id="A0A5C5U3H7"/>
<dbReference type="PIRSF" id="PIRSF000714">
    <property type="entry name" value="HIT"/>
    <property type="match status" value="1"/>
</dbReference>
<comment type="caution">
    <text evidence="1">Lacks conserved residue(s) required for the propagation of feature annotation.</text>
</comment>
<name>A0A5C5U3H7_9GAMM</name>
<evidence type="ECO:0000259" key="2">
    <source>
        <dbReference type="PROSITE" id="PS51084"/>
    </source>
</evidence>
<dbReference type="SUPFAM" id="SSF54197">
    <property type="entry name" value="HIT-like"/>
    <property type="match status" value="1"/>
</dbReference>
<dbReference type="GO" id="GO:0003824">
    <property type="term" value="F:catalytic activity"/>
    <property type="evidence" value="ECO:0007669"/>
    <property type="project" value="InterPro"/>
</dbReference>
<protein>
    <submittedName>
        <fullName evidence="3">HIT domain-containing protein</fullName>
    </submittedName>
</protein>
<dbReference type="InterPro" id="IPR036265">
    <property type="entry name" value="HIT-like_sf"/>
</dbReference>
<gene>
    <name evidence="3" type="ORF">FQY79_03790</name>
</gene>
<dbReference type="OrthoDB" id="9799145at2"/>
<evidence type="ECO:0000256" key="1">
    <source>
        <dbReference type="PROSITE-ProRule" id="PRU00464"/>
    </source>
</evidence>
<dbReference type="Gene3D" id="3.30.428.10">
    <property type="entry name" value="HIT-like"/>
    <property type="match status" value="1"/>
</dbReference>
<keyword evidence="4" id="KW-1185">Reference proteome</keyword>
<dbReference type="EMBL" id="VOHE01000002">
    <property type="protein sequence ID" value="TWT20476.1"/>
    <property type="molecule type" value="Genomic_DNA"/>
</dbReference>
<dbReference type="Pfam" id="PF01230">
    <property type="entry name" value="HIT"/>
    <property type="match status" value="1"/>
</dbReference>
<organism evidence="3 4">
    <name type="scientific">Luteimonas wenzhouensis</name>
    <dbReference type="NCBI Taxonomy" id="2599615"/>
    <lineage>
        <taxon>Bacteria</taxon>
        <taxon>Pseudomonadati</taxon>
        <taxon>Pseudomonadota</taxon>
        <taxon>Gammaproteobacteria</taxon>
        <taxon>Lysobacterales</taxon>
        <taxon>Lysobacteraceae</taxon>
        <taxon>Luteimonas</taxon>
    </lineage>
</organism>
<dbReference type="PROSITE" id="PS51084">
    <property type="entry name" value="HIT_2"/>
    <property type="match status" value="1"/>
</dbReference>
<comment type="caution">
    <text evidence="3">The sequence shown here is derived from an EMBL/GenBank/DDBJ whole genome shotgun (WGS) entry which is preliminary data.</text>
</comment>
<feature type="domain" description="HIT" evidence="2">
    <location>
        <begin position="43"/>
        <end position="112"/>
    </location>
</feature>
<dbReference type="RefSeq" id="WP_146310983.1">
    <property type="nucleotide sequence ID" value="NZ_VOHE01000002.1"/>
</dbReference>
<accession>A0A5C5U3H7</accession>